<evidence type="ECO:0000256" key="1">
    <source>
        <dbReference type="ARBA" id="ARBA00007953"/>
    </source>
</evidence>
<dbReference type="Pfam" id="PF01142">
    <property type="entry name" value="TruD"/>
    <property type="match status" value="2"/>
</dbReference>
<keyword evidence="2" id="KW-0819">tRNA processing</keyword>
<dbReference type="PANTHER" id="PTHR13326:SF31">
    <property type="entry name" value="PSEUDOURIDYLATE SYNTHASE 7 HOMOLOG"/>
    <property type="match status" value="1"/>
</dbReference>
<dbReference type="InterPro" id="IPR001656">
    <property type="entry name" value="PsdUridine_synth_TruD"/>
</dbReference>
<dbReference type="SUPFAM" id="SSF55120">
    <property type="entry name" value="Pseudouridine synthase"/>
    <property type="match status" value="1"/>
</dbReference>
<keyword evidence="8" id="KW-1185">Reference proteome</keyword>
<dbReference type="PANTHER" id="PTHR13326">
    <property type="entry name" value="TRNA PSEUDOURIDINE SYNTHASE D"/>
    <property type="match status" value="1"/>
</dbReference>
<evidence type="ECO:0000256" key="2">
    <source>
        <dbReference type="ARBA" id="ARBA00022694"/>
    </source>
</evidence>
<evidence type="ECO:0000313" key="7">
    <source>
        <dbReference type="EMBL" id="BET00823.1"/>
    </source>
</evidence>
<evidence type="ECO:0000256" key="3">
    <source>
        <dbReference type="ARBA" id="ARBA00023235"/>
    </source>
</evidence>
<dbReference type="CDD" id="cd02576">
    <property type="entry name" value="PseudoU_synth_ScPUS7"/>
    <property type="match status" value="1"/>
</dbReference>
<dbReference type="NCBIfam" id="TIGR00094">
    <property type="entry name" value="tRNA_TruD_broad"/>
    <property type="match status" value="1"/>
</dbReference>
<dbReference type="InterPro" id="IPR011760">
    <property type="entry name" value="PsdUridine_synth_TruD_insert"/>
</dbReference>
<feature type="compositionally biased region" description="Acidic residues" evidence="5">
    <location>
        <begin position="487"/>
        <end position="506"/>
    </location>
</feature>
<comment type="catalytic activity">
    <reaction evidence="4">
        <text>a uridine in tRNA = a pseudouridine in tRNA</text>
        <dbReference type="Rhea" id="RHEA:54572"/>
        <dbReference type="Rhea" id="RHEA-COMP:13339"/>
        <dbReference type="Rhea" id="RHEA-COMP:13934"/>
        <dbReference type="ChEBI" id="CHEBI:65314"/>
        <dbReference type="ChEBI" id="CHEBI:65315"/>
    </reaction>
</comment>
<keyword evidence="3" id="KW-0413">Isomerase</keyword>
<reference evidence="7 8" key="1">
    <citation type="submission" date="2023-09" db="EMBL/GenBank/DDBJ databases">
        <title>Nesidiocoris tenuis whole genome shotgun sequence.</title>
        <authorList>
            <person name="Shibata T."/>
            <person name="Shimoda M."/>
            <person name="Kobayashi T."/>
            <person name="Uehara T."/>
        </authorList>
    </citation>
    <scope>NUCLEOTIDE SEQUENCE [LARGE SCALE GENOMIC DNA]</scope>
    <source>
        <strain evidence="7 8">Japan</strain>
    </source>
</reference>
<sequence length="719" mass="80586">MTDSIKDSILAKFQQINQDKEVSGVEPLAQSREPYRRRKPHFRRRHDFKARNRFVRSENVSLLESDVGITEYVTTDTAITGIIKHRFSDFQVHEIDPEGKVVVFDSNAIPKNPEPDATNAEEDDRAVLTDEQWKKLEELLNSGAKKDKMFIDVSDMDKAQRSKVHKAIKKAYGAKVCSNSIKDGEKMQIQVGISSGKNNERLSWPPGQGRFLHFTVYKENTDTAFLTEMLSRHTKCKVNAISFAGTKDKRGKTTQRMCIKNKRAEQVASTRTYGKAHFGNFSYEHKPLRLGDLSGNKFTLAIRSVTADDETINNTLNSIGLFGFINYFGLQRFGTSSAMPTHIIGKMMLLENWEEAVNAILKPKVNSAPPLQEACEIWSASKDASSALHCLEGNTGSIEGRLLSALKKQANNFYDALFAIPRNSLLLYLHAYQSFVWNKVVSRRIREFGFKTLPGDLVIDNSQESEAAAGKGEAAPGKGDGKASENMEVEEKEDQENEGEEEEEEQTSGAPEADSRIKKVKKLTEPEVNNTVFTNVVYPLPGNDVEFPDNAVKDFYTEIMKEDGITMDHFVNSKKVFSLFGTYRKVIARPENMTFSIVKYDNPDEDLIVSDLDEMRGKMALDNNKNGKNKAVILDFSLEPCVYATMFLREVTKNETSASFHAKLSEEAHVKDAPESESKSAENDGEPEKNDGEPPEKLTKIDPVVEKPVENDVPADSAV</sequence>
<dbReference type="InterPro" id="IPR020103">
    <property type="entry name" value="PsdUridine_synth_cat_dom_sf"/>
</dbReference>
<organism evidence="7 8">
    <name type="scientific">Nesidiocoris tenuis</name>
    <dbReference type="NCBI Taxonomy" id="355587"/>
    <lineage>
        <taxon>Eukaryota</taxon>
        <taxon>Metazoa</taxon>
        <taxon>Ecdysozoa</taxon>
        <taxon>Arthropoda</taxon>
        <taxon>Hexapoda</taxon>
        <taxon>Insecta</taxon>
        <taxon>Pterygota</taxon>
        <taxon>Neoptera</taxon>
        <taxon>Paraneoptera</taxon>
        <taxon>Hemiptera</taxon>
        <taxon>Heteroptera</taxon>
        <taxon>Panheteroptera</taxon>
        <taxon>Cimicomorpha</taxon>
        <taxon>Miridae</taxon>
        <taxon>Dicyphina</taxon>
        <taxon>Nesidiocoris</taxon>
    </lineage>
</organism>
<dbReference type="PROSITE" id="PS50984">
    <property type="entry name" value="TRUD"/>
    <property type="match status" value="1"/>
</dbReference>
<dbReference type="PIRSF" id="PIRSF037016">
    <property type="entry name" value="Pseudouridin_synth_euk_prd"/>
    <property type="match status" value="1"/>
</dbReference>
<comment type="similarity">
    <text evidence="1">Belongs to the pseudouridine synthase TruD family.</text>
</comment>
<feature type="compositionally biased region" description="Low complexity" evidence="5">
    <location>
        <begin position="465"/>
        <end position="477"/>
    </location>
</feature>
<dbReference type="InterPro" id="IPR042214">
    <property type="entry name" value="TruD_catalytic"/>
</dbReference>
<dbReference type="EMBL" id="AP028920">
    <property type="protein sequence ID" value="BET00823.1"/>
    <property type="molecule type" value="Genomic_DNA"/>
</dbReference>
<feature type="region of interest" description="Disordered" evidence="5">
    <location>
        <begin position="664"/>
        <end position="719"/>
    </location>
</feature>
<proteinExistence type="inferred from homology"/>
<feature type="domain" description="TRUD" evidence="6">
    <location>
        <begin position="323"/>
        <end position="589"/>
    </location>
</feature>
<accession>A0ABN7BDC6</accession>
<evidence type="ECO:0000256" key="5">
    <source>
        <dbReference type="SAM" id="MobiDB-lite"/>
    </source>
</evidence>
<evidence type="ECO:0000256" key="4">
    <source>
        <dbReference type="ARBA" id="ARBA00036943"/>
    </source>
</evidence>
<evidence type="ECO:0000259" key="6">
    <source>
        <dbReference type="PROSITE" id="PS50984"/>
    </source>
</evidence>
<feature type="compositionally biased region" description="Basic and acidic residues" evidence="5">
    <location>
        <begin position="664"/>
        <end position="710"/>
    </location>
</feature>
<gene>
    <name evidence="7" type="ORF">NTJ_13639</name>
</gene>
<dbReference type="Proteomes" id="UP001307889">
    <property type="component" value="Chromosome 12"/>
</dbReference>
<evidence type="ECO:0000313" key="8">
    <source>
        <dbReference type="Proteomes" id="UP001307889"/>
    </source>
</evidence>
<dbReference type="Gene3D" id="3.30.2350.20">
    <property type="entry name" value="TruD, catalytic domain"/>
    <property type="match status" value="2"/>
</dbReference>
<feature type="region of interest" description="Disordered" evidence="5">
    <location>
        <begin position="465"/>
        <end position="516"/>
    </location>
</feature>
<name>A0ABN7BDC6_9HEMI</name>
<protein>
    <submittedName>
        <fullName evidence="7">tRNA pseudouridine synthase D</fullName>
    </submittedName>
</protein>